<organism evidence="1">
    <name type="scientific">Anguilla anguilla</name>
    <name type="common">European freshwater eel</name>
    <name type="synonym">Muraena anguilla</name>
    <dbReference type="NCBI Taxonomy" id="7936"/>
    <lineage>
        <taxon>Eukaryota</taxon>
        <taxon>Metazoa</taxon>
        <taxon>Chordata</taxon>
        <taxon>Craniata</taxon>
        <taxon>Vertebrata</taxon>
        <taxon>Euteleostomi</taxon>
        <taxon>Actinopterygii</taxon>
        <taxon>Neopterygii</taxon>
        <taxon>Teleostei</taxon>
        <taxon>Anguilliformes</taxon>
        <taxon>Anguillidae</taxon>
        <taxon>Anguilla</taxon>
    </lineage>
</organism>
<proteinExistence type="predicted"/>
<protein>
    <submittedName>
        <fullName evidence="1">Uncharacterized protein</fullName>
    </submittedName>
</protein>
<dbReference type="AlphaFoldDB" id="A0A0E9R6V0"/>
<sequence length="31" mass="3476">MSFSTQNVYPRMPDWECCELGFVKPVSGGLP</sequence>
<reference evidence="1" key="2">
    <citation type="journal article" date="2015" name="Fish Shellfish Immunol.">
        <title>Early steps in the European eel (Anguilla anguilla)-Vibrio vulnificus interaction in the gills: Role of the RtxA13 toxin.</title>
        <authorList>
            <person name="Callol A."/>
            <person name="Pajuelo D."/>
            <person name="Ebbesson L."/>
            <person name="Teles M."/>
            <person name="MacKenzie S."/>
            <person name="Amaro C."/>
        </authorList>
    </citation>
    <scope>NUCLEOTIDE SEQUENCE</scope>
</reference>
<reference evidence="1" key="1">
    <citation type="submission" date="2014-11" db="EMBL/GenBank/DDBJ databases">
        <authorList>
            <person name="Amaro Gonzalez C."/>
        </authorList>
    </citation>
    <scope>NUCLEOTIDE SEQUENCE</scope>
</reference>
<accession>A0A0E9R6V0</accession>
<dbReference type="EMBL" id="GBXM01084080">
    <property type="protein sequence ID" value="JAH24497.1"/>
    <property type="molecule type" value="Transcribed_RNA"/>
</dbReference>
<name>A0A0E9R6V0_ANGAN</name>
<evidence type="ECO:0000313" key="1">
    <source>
        <dbReference type="EMBL" id="JAH24497.1"/>
    </source>
</evidence>